<evidence type="ECO:0000256" key="1">
    <source>
        <dbReference type="ARBA" id="ARBA00004651"/>
    </source>
</evidence>
<keyword evidence="5 7" id="KW-1133">Transmembrane helix</keyword>
<dbReference type="PROSITE" id="PS50929">
    <property type="entry name" value="ABC_TM1F"/>
    <property type="match status" value="1"/>
</dbReference>
<dbReference type="SUPFAM" id="SSF52540">
    <property type="entry name" value="P-loop containing nucleoside triphosphate hydrolases"/>
    <property type="match status" value="1"/>
</dbReference>
<feature type="domain" description="ABC transporter" evidence="8">
    <location>
        <begin position="383"/>
        <end position="618"/>
    </location>
</feature>
<evidence type="ECO:0000256" key="3">
    <source>
        <dbReference type="ARBA" id="ARBA00022741"/>
    </source>
</evidence>
<evidence type="ECO:0000313" key="11">
    <source>
        <dbReference type="Proteomes" id="UP000533017"/>
    </source>
</evidence>
<dbReference type="InterPro" id="IPR027417">
    <property type="entry name" value="P-loop_NTPase"/>
</dbReference>
<dbReference type="InterPro" id="IPR036640">
    <property type="entry name" value="ABC1_TM_sf"/>
</dbReference>
<dbReference type="PROSITE" id="PS00211">
    <property type="entry name" value="ABC_TRANSPORTER_1"/>
    <property type="match status" value="1"/>
</dbReference>
<proteinExistence type="predicted"/>
<evidence type="ECO:0000256" key="4">
    <source>
        <dbReference type="ARBA" id="ARBA00022840"/>
    </source>
</evidence>
<name>A0ABX2S687_9ACTN</name>
<feature type="transmembrane region" description="Helical" evidence="7">
    <location>
        <begin position="187"/>
        <end position="204"/>
    </location>
</feature>
<feature type="domain" description="ABC transmembrane type-1" evidence="9">
    <location>
        <begin position="47"/>
        <end position="330"/>
    </location>
</feature>
<evidence type="ECO:0000313" key="10">
    <source>
        <dbReference type="EMBL" id="NYH83940.1"/>
    </source>
</evidence>
<gene>
    <name evidence="10" type="ORF">FHR37_002791</name>
</gene>
<keyword evidence="4 10" id="KW-0067">ATP-binding</keyword>
<feature type="transmembrane region" description="Helical" evidence="7">
    <location>
        <begin position="265"/>
        <end position="287"/>
    </location>
</feature>
<feature type="transmembrane region" description="Helical" evidence="7">
    <location>
        <begin position="83"/>
        <end position="102"/>
    </location>
</feature>
<reference evidence="10 11" key="1">
    <citation type="submission" date="2020-07" db="EMBL/GenBank/DDBJ databases">
        <title>Sequencing the genomes of 1000 actinobacteria strains.</title>
        <authorList>
            <person name="Klenk H.-P."/>
        </authorList>
    </citation>
    <scope>NUCLEOTIDE SEQUENCE [LARGE SCALE GENOMIC DNA]</scope>
    <source>
        <strain evidence="10 11">DSM 45117</strain>
    </source>
</reference>
<dbReference type="InterPro" id="IPR017871">
    <property type="entry name" value="ABC_transporter-like_CS"/>
</dbReference>
<dbReference type="Pfam" id="PF00005">
    <property type="entry name" value="ABC_tran"/>
    <property type="match status" value="1"/>
</dbReference>
<comment type="subcellular location">
    <subcellularLocation>
        <location evidence="1">Cell membrane</location>
        <topology evidence="1">Multi-pass membrane protein</topology>
    </subcellularLocation>
</comment>
<dbReference type="PROSITE" id="PS50893">
    <property type="entry name" value="ABC_TRANSPORTER_2"/>
    <property type="match status" value="1"/>
</dbReference>
<dbReference type="Proteomes" id="UP000533017">
    <property type="component" value="Unassembled WGS sequence"/>
</dbReference>
<dbReference type="InterPro" id="IPR003593">
    <property type="entry name" value="AAA+_ATPase"/>
</dbReference>
<evidence type="ECO:0000256" key="7">
    <source>
        <dbReference type="SAM" id="Phobius"/>
    </source>
</evidence>
<evidence type="ECO:0000256" key="5">
    <source>
        <dbReference type="ARBA" id="ARBA00022989"/>
    </source>
</evidence>
<dbReference type="InterPro" id="IPR039421">
    <property type="entry name" value="Type_1_exporter"/>
</dbReference>
<dbReference type="SUPFAM" id="SSF90123">
    <property type="entry name" value="ABC transporter transmembrane region"/>
    <property type="match status" value="1"/>
</dbReference>
<evidence type="ECO:0000259" key="8">
    <source>
        <dbReference type="PROSITE" id="PS50893"/>
    </source>
</evidence>
<dbReference type="Gene3D" id="1.20.1560.10">
    <property type="entry name" value="ABC transporter type 1, transmembrane domain"/>
    <property type="match status" value="1"/>
</dbReference>
<organism evidence="10 11">
    <name type="scientific">Actinopolymorpha cephalotaxi</name>
    <dbReference type="NCBI Taxonomy" id="504797"/>
    <lineage>
        <taxon>Bacteria</taxon>
        <taxon>Bacillati</taxon>
        <taxon>Actinomycetota</taxon>
        <taxon>Actinomycetes</taxon>
        <taxon>Propionibacteriales</taxon>
        <taxon>Actinopolymorphaceae</taxon>
        <taxon>Actinopolymorpha</taxon>
    </lineage>
</organism>
<keyword evidence="6 7" id="KW-0472">Membrane</keyword>
<keyword evidence="2 7" id="KW-0812">Transmembrane</keyword>
<keyword evidence="3" id="KW-0547">Nucleotide-binding</keyword>
<evidence type="ECO:0000259" key="9">
    <source>
        <dbReference type="PROSITE" id="PS50929"/>
    </source>
</evidence>
<sequence>MSMNRGGGGAAMRSFMKDTSVRGHKLAPRTIRRILAFGRPYRGLLTIFLLLVAVDATVGAVTPLLFRGIIDDGITPGRTDVVVSLAGIVALLALLSAAATLAQRWFSARIGEGLVFDLRTAVFDHVQGMPVAFFSRTQTGALIQRLNGDVLGAQQAFTSTLSNVVSNLLSVVLVLAAMLAMSWQITLLALVLLPLFVLPARMMAPRLRAATAESYRLNATMAQTMTERFNVAGAMLAKLFGRPQDSSRDFAGKAARVRDIGVTTATYAGIFRVSLTLVAALAVALVYGLGGVFAVEGALGIGTVVALTAYLTRLYGPLTSLSNLQVDVMTTLVSFERVLEVLDLPPMVADRADAVDLPANVEPRLEFDRVSFRYPSAAEVSLASLESVATLSRQVGEEVLRDVNVEVAPGRMVAVVGPSGAGKTTLASLVSRLYDVTSGTIRVGGHDVRSVTQRSLRSVIGVVTQDSHMYHDTIRANLLLARPDAADADLWAALDAARIGPLVAGLPDGLETVVGDRGYRLSGGERQRLAIARLLLKAPSIVILDEATAHLDSESEAAVQAALATALTGRTSLVIAHRLSTVRDADEILVLDEGRVRERGTHEQLLAAGGLYAELYRTQFARQDGEDELAAVPTP</sequence>
<dbReference type="Pfam" id="PF00664">
    <property type="entry name" value="ABC_membrane"/>
    <property type="match status" value="1"/>
</dbReference>
<dbReference type="Gene3D" id="3.40.50.300">
    <property type="entry name" value="P-loop containing nucleotide triphosphate hydrolases"/>
    <property type="match status" value="1"/>
</dbReference>
<dbReference type="SMART" id="SM00382">
    <property type="entry name" value="AAA"/>
    <property type="match status" value="1"/>
</dbReference>
<dbReference type="InterPro" id="IPR003439">
    <property type="entry name" value="ABC_transporter-like_ATP-bd"/>
</dbReference>
<accession>A0ABX2S687</accession>
<dbReference type="GO" id="GO:0005524">
    <property type="term" value="F:ATP binding"/>
    <property type="evidence" value="ECO:0007669"/>
    <property type="project" value="UniProtKB-KW"/>
</dbReference>
<dbReference type="PANTHER" id="PTHR43394:SF1">
    <property type="entry name" value="ATP-BINDING CASSETTE SUB-FAMILY B MEMBER 10, MITOCHONDRIAL"/>
    <property type="match status" value="1"/>
</dbReference>
<dbReference type="PANTHER" id="PTHR43394">
    <property type="entry name" value="ATP-DEPENDENT PERMEASE MDL1, MITOCHONDRIAL"/>
    <property type="match status" value="1"/>
</dbReference>
<evidence type="ECO:0000256" key="2">
    <source>
        <dbReference type="ARBA" id="ARBA00022692"/>
    </source>
</evidence>
<dbReference type="EMBL" id="JACBZA010000001">
    <property type="protein sequence ID" value="NYH83940.1"/>
    <property type="molecule type" value="Genomic_DNA"/>
</dbReference>
<comment type="caution">
    <text evidence="10">The sequence shown here is derived from an EMBL/GenBank/DDBJ whole genome shotgun (WGS) entry which is preliminary data.</text>
</comment>
<dbReference type="CDD" id="cd18550">
    <property type="entry name" value="ABC_6TM_exporter_like"/>
    <property type="match status" value="1"/>
</dbReference>
<dbReference type="InterPro" id="IPR011527">
    <property type="entry name" value="ABC1_TM_dom"/>
</dbReference>
<evidence type="ECO:0000256" key="6">
    <source>
        <dbReference type="ARBA" id="ARBA00023136"/>
    </source>
</evidence>
<keyword evidence="11" id="KW-1185">Reference proteome</keyword>
<protein>
    <submittedName>
        <fullName evidence="10">ATP-binding cassette subfamily B protein</fullName>
    </submittedName>
</protein>